<proteinExistence type="predicted"/>
<evidence type="ECO:0000256" key="1">
    <source>
        <dbReference type="SAM" id="Coils"/>
    </source>
</evidence>
<keyword evidence="1" id="KW-0175">Coiled coil</keyword>
<sequence>MVRGHNRRMARRKRAAKKLKMQMWIDAYILQWDLDQAQKDLENARTRMLTEEMERLEEEVEMLMRELELLERAEEDGWY</sequence>
<organism evidence="2 3">
    <name type="scientific">Bluetongue virus 1</name>
    <name type="common">BTV 1</name>
    <dbReference type="NCBI Taxonomy" id="35327"/>
    <lineage>
        <taxon>Viruses</taxon>
        <taxon>Riboviria</taxon>
        <taxon>Orthornavirae</taxon>
        <taxon>Duplornaviricota</taxon>
        <taxon>Resentoviricetes</taxon>
        <taxon>Reovirales</taxon>
        <taxon>Sedoreoviridae</taxon>
        <taxon>Orbivirus</taxon>
        <taxon>Orbivirus caerulinguae</taxon>
        <taxon>Bluetongue virus</taxon>
    </lineage>
</organism>
<dbReference type="Proteomes" id="UP000122330">
    <property type="component" value="Genome"/>
</dbReference>
<name>A0A097GXI7_BTV1</name>
<dbReference type="EMBL" id="KM099651">
    <property type="protein sequence ID" value="AIT40437.1"/>
    <property type="molecule type" value="Genomic_RNA"/>
</dbReference>
<reference evidence="2 3" key="1">
    <citation type="journal article" date="2014" name="J. Virol.">
        <title>Evolution of Bluetongue Virus Serotype 1 in Northern Australia over 30 Years.</title>
        <authorList>
            <person name="Boyle D.B."/>
            <person name="Amos-Ritchie R."/>
            <person name="Broz I."/>
            <person name="Walker P.J."/>
            <person name="Melville L."/>
            <person name="Flanagan D."/>
            <person name="Davis S."/>
            <person name="Hunt N."/>
            <person name="Weir R."/>
        </authorList>
    </citation>
    <scope>NUCLEOTIDE SEQUENCE [LARGE SCALE GENOMIC DNA]</scope>
    <source>
        <strain evidence="2">DPP4690</strain>
    </source>
</reference>
<evidence type="ECO:0000313" key="3">
    <source>
        <dbReference type="Proteomes" id="UP000122330"/>
    </source>
</evidence>
<evidence type="ECO:0000313" key="2">
    <source>
        <dbReference type="EMBL" id="AIT40437.1"/>
    </source>
</evidence>
<feature type="coiled-coil region" evidence="1">
    <location>
        <begin position="34"/>
        <end position="76"/>
    </location>
</feature>
<accession>A0A097GXI7</accession>
<protein>
    <submittedName>
        <fullName evidence="2">NS4</fullName>
    </submittedName>
</protein>